<protein>
    <submittedName>
        <fullName evidence="2">Bacterio-opsin activator domain-containing protein</fullName>
    </submittedName>
</protein>
<dbReference type="Pfam" id="PF04967">
    <property type="entry name" value="HTH_10"/>
    <property type="match status" value="1"/>
</dbReference>
<dbReference type="PANTHER" id="PTHR34236">
    <property type="entry name" value="DIMETHYL SULFOXIDE REDUCTASE TRANSCRIPTIONAL ACTIVATOR"/>
    <property type="match status" value="1"/>
</dbReference>
<dbReference type="STRING" id="697581.TCARB_0463"/>
<sequence length="232" mass="26791">MHRPYLIYMRPYQSTLAELSKIPGVEILVLGITYDDSKSKTLVYSLMPQKKKHVDEFSKVLNKEDTGKVKILMKSKSSLTFVIEKDSCDFYAYTLGSGNFVIFPYLIRNGVRKFYLISEEDPKVITEKLAKRGDILRFQTSYIYEAINDSYKLILQADIFSKLTPLQREVISRAVIRGYFDWPRKFSLTDLAKELGVSKATLAEHIRRSEAKILSSLVGLEWKNTRYENTSS</sequence>
<dbReference type="AlphaFoldDB" id="A0A3G1A868"/>
<dbReference type="InterPro" id="IPR007050">
    <property type="entry name" value="HTH_bacterioopsin"/>
</dbReference>
<evidence type="ECO:0000313" key="2">
    <source>
        <dbReference type="EMBL" id="AJB41531.1"/>
    </source>
</evidence>
<feature type="domain" description="HTH bat-type" evidence="1">
    <location>
        <begin position="163"/>
        <end position="214"/>
    </location>
</feature>
<dbReference type="PANTHER" id="PTHR34236:SF1">
    <property type="entry name" value="DIMETHYL SULFOXIDE REDUCTASE TRANSCRIPTIONAL ACTIVATOR"/>
    <property type="match status" value="1"/>
</dbReference>
<reference evidence="3" key="1">
    <citation type="book" date="2010" name="EXTREMOPHILES" publisher="0:0-0">
        <title>Complete genome sequences of ten hyperthermophilic archaea reveal their metabolic capabilities and possible ecological roles.</title>
        <editorList>
            <person name="?"/>
        </editorList>
        <authorList>
            <person name="Ravin N.V."/>
            <person name="Mardanov A.V."/>
            <person name="Bonch-Osmolovskaya E.A."/>
            <person name="Skryabin K.G."/>
        </authorList>
    </citation>
    <scope>NUCLEOTIDE SEQUENCE [LARGE SCALE GENOMIC DNA]</scope>
    <source>
        <strain evidence="3">1505</strain>
    </source>
</reference>
<proteinExistence type="predicted"/>
<name>A0A3G1A868_9CREN</name>
<accession>A0A3G1A868</accession>
<organism evidence="2 3">
    <name type="scientific">Thermofilum adornatum 1505</name>
    <dbReference type="NCBI Taxonomy" id="697581"/>
    <lineage>
        <taxon>Archaea</taxon>
        <taxon>Thermoproteota</taxon>
        <taxon>Thermoprotei</taxon>
        <taxon>Thermofilales</taxon>
        <taxon>Thermofilaceae</taxon>
        <taxon>Thermofilum</taxon>
    </lineage>
</organism>
<dbReference type="Proteomes" id="UP000266720">
    <property type="component" value="Chromosome"/>
</dbReference>
<gene>
    <name evidence="2" type="ORF">TCARB_0463</name>
</gene>
<evidence type="ECO:0000259" key="1">
    <source>
        <dbReference type="Pfam" id="PF04967"/>
    </source>
</evidence>
<dbReference type="KEGG" id="tcb:TCARB_0463"/>
<evidence type="ECO:0000313" key="3">
    <source>
        <dbReference type="Proteomes" id="UP000266720"/>
    </source>
</evidence>
<dbReference type="EMBL" id="CP007493">
    <property type="protein sequence ID" value="AJB41531.1"/>
    <property type="molecule type" value="Genomic_DNA"/>
</dbReference>